<dbReference type="EMBL" id="CM000610">
    <property type="protein sequence ID" value="EEC48787.1"/>
    <property type="molecule type" value="Genomic_DNA"/>
</dbReference>
<proteinExistence type="predicted"/>
<dbReference type="Proteomes" id="UP000000759">
    <property type="component" value="Chromosome 7"/>
</dbReference>
<dbReference type="KEGG" id="pti:PHATRDRAFT_45435"/>
<dbReference type="GeneID" id="7200546"/>
<dbReference type="RefSeq" id="XP_002179801.1">
    <property type="nucleotide sequence ID" value="XM_002179765.1"/>
</dbReference>
<reference evidence="4" key="2">
    <citation type="submission" date="2008-08" db="EMBL/GenBank/DDBJ databases">
        <authorList>
            <consortium name="Diatom Consortium"/>
            <person name="Grigoriev I."/>
            <person name="Grimwood J."/>
            <person name="Kuo A."/>
            <person name="Otillar R.P."/>
            <person name="Salamov A."/>
            <person name="Detter J.C."/>
            <person name="Lindquist E."/>
            <person name="Shapiro H."/>
            <person name="Lucas S."/>
            <person name="Glavina del Rio T."/>
            <person name="Pitluck S."/>
            <person name="Rokhsar D."/>
            <person name="Bowler C."/>
        </authorList>
    </citation>
    <scope>GENOME REANNOTATION</scope>
    <source>
        <strain evidence="4">CCAP 1055/1</strain>
    </source>
</reference>
<organism evidence="3 4">
    <name type="scientific">Phaeodactylum tricornutum (strain CCAP 1055/1)</name>
    <dbReference type="NCBI Taxonomy" id="556484"/>
    <lineage>
        <taxon>Eukaryota</taxon>
        <taxon>Sar</taxon>
        <taxon>Stramenopiles</taxon>
        <taxon>Ochrophyta</taxon>
        <taxon>Bacillariophyta</taxon>
        <taxon>Bacillariophyceae</taxon>
        <taxon>Bacillariophycidae</taxon>
        <taxon>Naviculales</taxon>
        <taxon>Phaeodactylaceae</taxon>
        <taxon>Phaeodactylum</taxon>
    </lineage>
</organism>
<evidence type="ECO:0000313" key="3">
    <source>
        <dbReference type="EMBL" id="EEC48787.1"/>
    </source>
</evidence>
<evidence type="ECO:0000313" key="4">
    <source>
        <dbReference type="Proteomes" id="UP000000759"/>
    </source>
</evidence>
<dbReference type="PANTHER" id="PTHR47942">
    <property type="entry name" value="TETRATRICOPEPTIDE REPEAT (TPR)-LIKE SUPERFAMILY PROTEIN-RELATED"/>
    <property type="match status" value="1"/>
</dbReference>
<keyword evidence="4" id="KW-1185">Reference proteome</keyword>
<dbReference type="eggNOG" id="KOG4197">
    <property type="taxonomic scope" value="Eukaryota"/>
</dbReference>
<accession>B7FXP0</accession>
<dbReference type="InterPro" id="IPR051222">
    <property type="entry name" value="PPR/CCM1_RNA-binding"/>
</dbReference>
<protein>
    <submittedName>
        <fullName evidence="3">Uncharacterized protein</fullName>
    </submittedName>
</protein>
<reference evidence="3 4" key="1">
    <citation type="journal article" date="2008" name="Nature">
        <title>The Phaeodactylum genome reveals the evolutionary history of diatom genomes.</title>
        <authorList>
            <person name="Bowler C."/>
            <person name="Allen A.E."/>
            <person name="Badger J.H."/>
            <person name="Grimwood J."/>
            <person name="Jabbari K."/>
            <person name="Kuo A."/>
            <person name="Maheswari U."/>
            <person name="Martens C."/>
            <person name="Maumus F."/>
            <person name="Otillar R.P."/>
            <person name="Rayko E."/>
            <person name="Salamov A."/>
            <person name="Vandepoele K."/>
            <person name="Beszteri B."/>
            <person name="Gruber A."/>
            <person name="Heijde M."/>
            <person name="Katinka M."/>
            <person name="Mock T."/>
            <person name="Valentin K."/>
            <person name="Verret F."/>
            <person name="Berges J.A."/>
            <person name="Brownlee C."/>
            <person name="Cadoret J.P."/>
            <person name="Chiovitti A."/>
            <person name="Choi C.J."/>
            <person name="Coesel S."/>
            <person name="De Martino A."/>
            <person name="Detter J.C."/>
            <person name="Durkin C."/>
            <person name="Falciatore A."/>
            <person name="Fournet J."/>
            <person name="Haruta M."/>
            <person name="Huysman M.J."/>
            <person name="Jenkins B.D."/>
            <person name="Jiroutova K."/>
            <person name="Jorgensen R.E."/>
            <person name="Joubert Y."/>
            <person name="Kaplan A."/>
            <person name="Kroger N."/>
            <person name="Kroth P.G."/>
            <person name="La Roche J."/>
            <person name="Lindquist E."/>
            <person name="Lommer M."/>
            <person name="Martin-Jezequel V."/>
            <person name="Lopez P.J."/>
            <person name="Lucas S."/>
            <person name="Mangogna M."/>
            <person name="McGinnis K."/>
            <person name="Medlin L.K."/>
            <person name="Montsant A."/>
            <person name="Oudot-Le Secq M.P."/>
            <person name="Napoli C."/>
            <person name="Obornik M."/>
            <person name="Parker M.S."/>
            <person name="Petit J.L."/>
            <person name="Porcel B.M."/>
            <person name="Poulsen N."/>
            <person name="Robison M."/>
            <person name="Rychlewski L."/>
            <person name="Rynearson T.A."/>
            <person name="Schmutz J."/>
            <person name="Shapiro H."/>
            <person name="Siaut M."/>
            <person name="Stanley M."/>
            <person name="Sussman M.R."/>
            <person name="Taylor A.R."/>
            <person name="Vardi A."/>
            <person name="von Dassow P."/>
            <person name="Vyverman W."/>
            <person name="Willis A."/>
            <person name="Wyrwicz L.S."/>
            <person name="Rokhsar D.S."/>
            <person name="Weissenbach J."/>
            <person name="Armbrust E.V."/>
            <person name="Green B.R."/>
            <person name="Van de Peer Y."/>
            <person name="Grigoriev I.V."/>
        </authorList>
    </citation>
    <scope>NUCLEOTIDE SEQUENCE [LARGE SCALE GENOMIC DNA]</scope>
    <source>
        <strain evidence="3 4">CCAP 1055/1</strain>
    </source>
</reference>
<dbReference type="Gene3D" id="1.25.40.10">
    <property type="entry name" value="Tetratricopeptide repeat domain"/>
    <property type="match status" value="3"/>
</dbReference>
<keyword evidence="1" id="KW-0677">Repeat</keyword>
<gene>
    <name evidence="3" type="ORF">PHATRDRAFT_45435</name>
</gene>
<evidence type="ECO:0000256" key="1">
    <source>
        <dbReference type="ARBA" id="ARBA00022737"/>
    </source>
</evidence>
<dbReference type="OrthoDB" id="42345at2759"/>
<feature type="region of interest" description="Disordered" evidence="2">
    <location>
        <begin position="72"/>
        <end position="91"/>
    </location>
</feature>
<sequence length="784" mass="88868">MYNHSISSETIRRYFCRTVAPLIVISSFALFHTTQSAFVPTRSFRQDHAPSRRQSFLSGSVPILRSIAVDDDTAEESSLPRQQTPSDQKPSVNQLVTDRFHEDMLRVLESRSHFLADSLKQSMQRHTRPVILDHNSDPDGAERVLSMLRHLQNINAATEESFQIVMQAFVNRGRVRWQEHNKNVMCAADQVETLLEELLRSHPRSTLSMETFQLALQAYATCSTPRGDRDYANRADELLQRMESMFGQVSVEALVHVLHAYAWQQANLQEGDCASRATDLLNQIVKRTNDPVILMKCYNWVLEAWSKNGSPGSADQADAVFKKAQSLAQSLPVSKEKAAKMLDAESYSNAILAWSKAHDIGSAEKSHELLLEMIEKFETGAFPEESEPPLIAFNGVISAWGRVGKPDRAHDILRLMDKLQTKCETLVPDSLSYNTVLHAYLRLRNRKSSLEKSLALLKHMEEHSVKQPAIKPNAFTYNTLVKCWVQSGHMDSGEESEKLLLKMERLWANGDRSLPPNNRVFNMVINAHAKKVNDRSAARKAEKILLRMRASPSCQPDIITITSILECWSKSGDPDAPLRAETLLQEAFDEYYKTRERAMMPNLRTFTMAILCFAQNQGSTVKARALLTQLVDLYEETQDPELKPNEYPFNYVLNCAANSLENQTQAFQIATQTYQQMRQSPTVRPDSFTYNFWLKCCNNLLPPSELRAKCVSYAFDECKKDGLLTKEVLTRLFQGNPPALVDELLELTATPATAATHPSHVRPSYRTLSVQDLNPSWSRNASRR</sequence>
<dbReference type="PANTHER" id="PTHR47942:SF63">
    <property type="entry name" value="PENTATRICOPEPTIDE REPEAT-CONTAINING PROTEIN"/>
    <property type="match status" value="1"/>
</dbReference>
<feature type="compositionally biased region" description="Polar residues" evidence="2">
    <location>
        <begin position="79"/>
        <end position="91"/>
    </location>
</feature>
<dbReference type="Pfam" id="PF01535">
    <property type="entry name" value="PPR"/>
    <property type="match status" value="1"/>
</dbReference>
<dbReference type="STRING" id="556484.B7FXP0"/>
<dbReference type="AlphaFoldDB" id="B7FXP0"/>
<dbReference type="InParanoid" id="B7FXP0"/>
<name>B7FXP0_PHATC</name>
<dbReference type="PaxDb" id="2850-Phatr45435"/>
<dbReference type="InterPro" id="IPR011990">
    <property type="entry name" value="TPR-like_helical_dom_sf"/>
</dbReference>
<dbReference type="Pfam" id="PF13812">
    <property type="entry name" value="PPR_3"/>
    <property type="match status" value="1"/>
</dbReference>
<evidence type="ECO:0000256" key="2">
    <source>
        <dbReference type="SAM" id="MobiDB-lite"/>
    </source>
</evidence>
<dbReference type="HOGENOM" id="CLU_357715_0_0_1"/>
<dbReference type="InterPro" id="IPR002885">
    <property type="entry name" value="PPR_rpt"/>
</dbReference>